<sequence length="62" mass="6597">MRKGGYYVNNTLLGGSGQVNGWTSKQVDCEGRQSNKGTSGQVNEWTGEQVNCGGRQSNKGTS</sequence>
<reference evidence="2 3" key="1">
    <citation type="submission" date="2020-05" db="EMBL/GenBank/DDBJ databases">
        <title>FDA dAtabase for Regulatory Grade micrObial Sequences (FDA-ARGOS): Supporting development and validation of Infectious Disease Dx tests.</title>
        <authorList>
            <person name="Moreno J."/>
            <person name="Tallon L."/>
            <person name="Sadzewicz L."/>
            <person name="Zhao X."/>
            <person name="Vavikolanu K."/>
            <person name="Mehta A."/>
            <person name="Aluvathingal J."/>
            <person name="Nadendla S."/>
            <person name="Myers T."/>
            <person name="Yan Y."/>
            <person name="Sichtig H."/>
        </authorList>
    </citation>
    <scope>NUCLEOTIDE SEQUENCE [LARGE SCALE GENOMIC DNA]</scope>
    <source>
        <strain evidence="2 3">FDAARGOS_760</strain>
    </source>
</reference>
<evidence type="ECO:0000313" key="2">
    <source>
        <dbReference type="EMBL" id="QKH87923.1"/>
    </source>
</evidence>
<dbReference type="AlphaFoldDB" id="A0A7D4L1Q0"/>
<feature type="region of interest" description="Disordered" evidence="1">
    <location>
        <begin position="30"/>
        <end position="62"/>
    </location>
</feature>
<evidence type="ECO:0000313" key="3">
    <source>
        <dbReference type="Proteomes" id="UP000500843"/>
    </source>
</evidence>
<proteinExistence type="predicted"/>
<evidence type="ECO:0000256" key="1">
    <source>
        <dbReference type="SAM" id="MobiDB-lite"/>
    </source>
</evidence>
<accession>A0A7D4L1Q0</accession>
<dbReference type="EMBL" id="CP054010">
    <property type="protein sequence ID" value="QKH87923.1"/>
    <property type="molecule type" value="Genomic_DNA"/>
</dbReference>
<protein>
    <submittedName>
        <fullName evidence="2">Uncharacterized protein</fullName>
    </submittedName>
</protein>
<gene>
    <name evidence="2" type="ORF">FIU21_02735</name>
</gene>
<dbReference type="RefSeq" id="WP_036885846.1">
    <property type="nucleotide sequence ID" value="NZ_CP054010.1"/>
</dbReference>
<dbReference type="Proteomes" id="UP000500843">
    <property type="component" value="Chromosome 1"/>
</dbReference>
<organism evidence="2 3">
    <name type="scientific">Prevotella melaninogenica</name>
    <dbReference type="NCBI Taxonomy" id="28132"/>
    <lineage>
        <taxon>Bacteria</taxon>
        <taxon>Pseudomonadati</taxon>
        <taxon>Bacteroidota</taxon>
        <taxon>Bacteroidia</taxon>
        <taxon>Bacteroidales</taxon>
        <taxon>Prevotellaceae</taxon>
        <taxon>Prevotella</taxon>
    </lineage>
</organism>
<name>A0A7D4L1Q0_9BACT</name>
<feature type="compositionally biased region" description="Polar residues" evidence="1">
    <location>
        <begin position="34"/>
        <end position="62"/>
    </location>
</feature>